<evidence type="ECO:0000313" key="2">
    <source>
        <dbReference type="Proteomes" id="UP000736787"/>
    </source>
</evidence>
<dbReference type="AlphaFoldDB" id="A0A8T1KU11"/>
<dbReference type="Proteomes" id="UP000736787">
    <property type="component" value="Unassembled WGS sequence"/>
</dbReference>
<accession>A0A8T1KU11</accession>
<protein>
    <submittedName>
        <fullName evidence="1">Uncharacterized protein</fullName>
    </submittedName>
</protein>
<proteinExistence type="predicted"/>
<gene>
    <name evidence="1" type="ORF">PC117_g1937</name>
</gene>
<dbReference type="EMBL" id="RCMK01000024">
    <property type="protein sequence ID" value="KAG2953489.1"/>
    <property type="molecule type" value="Genomic_DNA"/>
</dbReference>
<name>A0A8T1KU11_9STRA</name>
<organism evidence="1 2">
    <name type="scientific">Phytophthora cactorum</name>
    <dbReference type="NCBI Taxonomy" id="29920"/>
    <lineage>
        <taxon>Eukaryota</taxon>
        <taxon>Sar</taxon>
        <taxon>Stramenopiles</taxon>
        <taxon>Oomycota</taxon>
        <taxon>Peronosporomycetes</taxon>
        <taxon>Peronosporales</taxon>
        <taxon>Peronosporaceae</taxon>
        <taxon>Phytophthora</taxon>
    </lineage>
</organism>
<sequence>MSDEPPPPQRWWEQLVDPLCARGSPWHSSRVIPVRSADFIGDSLVSKLQQAARKVVNDKPIAGWSRTLLERIGDYENESRVLVKLADTGRVIQLLENGIKTSLHIATVPTSLHFPTVGLLEKDSAKP</sequence>
<evidence type="ECO:0000313" key="1">
    <source>
        <dbReference type="EMBL" id="KAG2953489.1"/>
    </source>
</evidence>
<dbReference type="VEuPathDB" id="FungiDB:PC110_g10482"/>
<reference evidence="1" key="1">
    <citation type="submission" date="2018-10" db="EMBL/GenBank/DDBJ databases">
        <title>Effector identification in a new, highly contiguous assembly of the strawberry crown rot pathogen Phytophthora cactorum.</title>
        <authorList>
            <person name="Armitage A.D."/>
            <person name="Nellist C.F."/>
            <person name="Bates H."/>
            <person name="Vickerstaff R.J."/>
            <person name="Harrison R.J."/>
        </authorList>
    </citation>
    <scope>NUCLEOTIDE SEQUENCE</scope>
    <source>
        <strain evidence="1">4040</strain>
    </source>
</reference>
<comment type="caution">
    <text evidence="1">The sequence shown here is derived from an EMBL/GenBank/DDBJ whole genome shotgun (WGS) entry which is preliminary data.</text>
</comment>